<dbReference type="AlphaFoldDB" id="A0A0P9F7A7"/>
<feature type="domain" description="Aminoglycoside phosphotransferase" evidence="1">
    <location>
        <begin position="193"/>
        <end position="403"/>
    </location>
</feature>
<dbReference type="Pfam" id="PF01636">
    <property type="entry name" value="APH"/>
    <property type="match status" value="1"/>
</dbReference>
<sequence length="468" mass="50467">MDITTALSGQGGLTGVQWLLNEPPAREALRATLAGMLEPGVEIGAMKLDRAKYKPGRYMQAYYALELSDASGTRTRLIEVNWLPPGKPDPRGAPETSPAMQSEIAERGLAAPFRALAGENAEWGIWVQVAPLDAEYPQLARLADPAYVRELLAADPTVQSDAAGYRITPIRYRPGQRHVLRYDPLDANGASDPAGTLFAKTYNSDKGARTFSTATTVSDWLAQQNIGIGAARPLAYLPADNLVIYPRVTGTPLSDLLRTPGPATDAHLRSAGAAIRALHATPESLIQLQPHAFPKEVKSILSAAEYVHPLLPDTGAAIKDLVARAQALHERLPAVTPSFAYGDFKADHLWVTPDGLTLIDFDTCYLSDPMIDLGKFLADIRFWYAGYGQPGAEDAQRAFLAGYGDLSDEQITRARLYEGLVLTKSTVRRVKLFDPAWAARVSDLIAQAAGAITQAEASAPTQTLAQNA</sequence>
<dbReference type="Gene3D" id="3.90.1200.10">
    <property type="match status" value="1"/>
</dbReference>
<gene>
    <name evidence="2" type="ORF">SE17_15650</name>
</gene>
<protein>
    <recommendedName>
        <fullName evidence="1">Aminoglycoside phosphotransferase domain-containing protein</fullName>
    </recommendedName>
</protein>
<reference evidence="2 3" key="1">
    <citation type="submission" date="2015-09" db="EMBL/GenBank/DDBJ databases">
        <title>Draft genome sequence of Kouleothrix aurantiaca JCM 19913.</title>
        <authorList>
            <person name="Hemp J."/>
        </authorList>
    </citation>
    <scope>NUCLEOTIDE SEQUENCE [LARGE SCALE GENOMIC DNA]</scope>
    <source>
        <strain evidence="2 3">COM-B</strain>
    </source>
</reference>
<dbReference type="InterPro" id="IPR011009">
    <property type="entry name" value="Kinase-like_dom_sf"/>
</dbReference>
<dbReference type="SUPFAM" id="SSF56112">
    <property type="entry name" value="Protein kinase-like (PK-like)"/>
    <property type="match status" value="1"/>
</dbReference>
<evidence type="ECO:0000313" key="3">
    <source>
        <dbReference type="Proteomes" id="UP000050509"/>
    </source>
</evidence>
<comment type="caution">
    <text evidence="2">The sequence shown here is derived from an EMBL/GenBank/DDBJ whole genome shotgun (WGS) entry which is preliminary data.</text>
</comment>
<accession>A0A0P9F7A7</accession>
<evidence type="ECO:0000259" key="1">
    <source>
        <dbReference type="Pfam" id="PF01636"/>
    </source>
</evidence>
<organism evidence="2 3">
    <name type="scientific">Kouleothrix aurantiaca</name>
    <dbReference type="NCBI Taxonomy" id="186479"/>
    <lineage>
        <taxon>Bacteria</taxon>
        <taxon>Bacillati</taxon>
        <taxon>Chloroflexota</taxon>
        <taxon>Chloroflexia</taxon>
        <taxon>Chloroflexales</taxon>
        <taxon>Roseiflexineae</taxon>
        <taxon>Roseiflexaceae</taxon>
        <taxon>Kouleothrix</taxon>
    </lineage>
</organism>
<proteinExistence type="predicted"/>
<evidence type="ECO:0000313" key="2">
    <source>
        <dbReference type="EMBL" id="KPV52411.1"/>
    </source>
</evidence>
<name>A0A0P9F7A7_9CHLR</name>
<dbReference type="Proteomes" id="UP000050509">
    <property type="component" value="Unassembled WGS sequence"/>
</dbReference>
<keyword evidence="3" id="KW-1185">Reference proteome</keyword>
<dbReference type="InterPro" id="IPR002575">
    <property type="entry name" value="Aminoglycoside_PTrfase"/>
</dbReference>
<dbReference type="EMBL" id="LJCR01000553">
    <property type="protein sequence ID" value="KPV52411.1"/>
    <property type="molecule type" value="Genomic_DNA"/>
</dbReference>